<name>A0ABV6S1E2_9SPHN</name>
<dbReference type="InterPro" id="IPR003115">
    <property type="entry name" value="ParB_N"/>
</dbReference>
<keyword evidence="3" id="KW-1185">Reference proteome</keyword>
<protein>
    <submittedName>
        <fullName evidence="2">ParB/RepB/Spo0J family partition protein</fullName>
    </submittedName>
</protein>
<evidence type="ECO:0000259" key="1">
    <source>
        <dbReference type="SMART" id="SM00470"/>
    </source>
</evidence>
<accession>A0ABV6S1E2</accession>
<evidence type="ECO:0000313" key="3">
    <source>
        <dbReference type="Proteomes" id="UP001589858"/>
    </source>
</evidence>
<organism evidence="2 3">
    <name type="scientific">Novosphingobium clariflavum</name>
    <dbReference type="NCBI Taxonomy" id="2029884"/>
    <lineage>
        <taxon>Bacteria</taxon>
        <taxon>Pseudomonadati</taxon>
        <taxon>Pseudomonadota</taxon>
        <taxon>Alphaproteobacteria</taxon>
        <taxon>Sphingomonadales</taxon>
        <taxon>Sphingomonadaceae</taxon>
        <taxon>Novosphingobium</taxon>
    </lineage>
</organism>
<feature type="domain" description="ParB-like N-terminal" evidence="1">
    <location>
        <begin position="4"/>
        <end position="105"/>
    </location>
</feature>
<comment type="caution">
    <text evidence="2">The sequence shown here is derived from an EMBL/GenBank/DDBJ whole genome shotgun (WGS) entry which is preliminary data.</text>
</comment>
<dbReference type="SUPFAM" id="SSF109709">
    <property type="entry name" value="KorB DNA-binding domain-like"/>
    <property type="match status" value="1"/>
</dbReference>
<dbReference type="SMART" id="SM00470">
    <property type="entry name" value="ParB"/>
    <property type="match status" value="1"/>
</dbReference>
<dbReference type="Pfam" id="PF02195">
    <property type="entry name" value="ParB_N"/>
    <property type="match status" value="1"/>
</dbReference>
<reference evidence="2 3" key="1">
    <citation type="submission" date="2024-09" db="EMBL/GenBank/DDBJ databases">
        <authorList>
            <person name="Sun Q."/>
            <person name="Mori K."/>
        </authorList>
    </citation>
    <scope>NUCLEOTIDE SEQUENCE [LARGE SCALE GENOMIC DNA]</scope>
    <source>
        <strain evidence="2 3">CICC 11035S</strain>
    </source>
</reference>
<dbReference type="SUPFAM" id="SSF110849">
    <property type="entry name" value="ParB/Sulfiredoxin"/>
    <property type="match status" value="1"/>
</dbReference>
<sequence length="634" mass="68919">MTYATVRVSQLVVSPANVRTNQEDAESVDALKASIRTVGLMLPMVAHHMPEGSEADYGVLAGGRRLRALQGLIADGALPEDHETDIVLRDLSPAQITQMSLHENLLRRDLRPYEINAAIARAHVEGAAVETIAANIGQEAVWVARQLRLGQLEPAIFAAYADRTISSEVAEAYAATEDRDLQRAAWKHFSALRDYDRTPSRIRAYLKVGDAELERLLRFVGPQIYQGQGGRIELDLFADGPERGRVSDEGILRDLAESKLADFRESIKAMTCRPGLRFVASAPGSHGFADTALELFPAAGKSDSELELPDGDIVATVEIGNDGAAEAHYWWASRKAKRDAEQKPRQVASAAKAAASISTTVVAGAGFNASASPGYAMAARAAAKEEHGVKAEGLHVMRSIRREILRAILVDDAEEAGTIGRDYIVWAQLRIELGKTVGETHVGARGLTSTWRGSDEEEPADFVAPFVEDAEAHAIWENALDRIVAEPFMRMEQPEESLAAFHSAPEHTKRRAAAVLAGLALLRSANTPGWRVAAHDAIAELACVDDAEIRRYWSPTPRFMALFPKMRRLELAQPHVEEASFREWHKLNDQVLTGATAGALQQNPGWVHPLLSFGVATAPEDGATGQSASREVAE</sequence>
<gene>
    <name evidence="2" type="ORF">ACFFF8_00460</name>
</gene>
<proteinExistence type="predicted"/>
<dbReference type="CDD" id="cd16406">
    <property type="entry name" value="ParB_N_like"/>
    <property type="match status" value="1"/>
</dbReference>
<dbReference type="Gene3D" id="1.10.10.2830">
    <property type="match status" value="1"/>
</dbReference>
<dbReference type="RefSeq" id="WP_267220711.1">
    <property type="nucleotide sequence ID" value="NZ_JAPCWC010000008.1"/>
</dbReference>
<evidence type="ECO:0000313" key="2">
    <source>
        <dbReference type="EMBL" id="MFC0683059.1"/>
    </source>
</evidence>
<dbReference type="PANTHER" id="PTHR33375">
    <property type="entry name" value="CHROMOSOME-PARTITIONING PROTEIN PARB-RELATED"/>
    <property type="match status" value="1"/>
</dbReference>
<dbReference type="PANTHER" id="PTHR33375:SF7">
    <property type="entry name" value="CHROMOSOME 2-PARTITIONING PROTEIN PARB-RELATED"/>
    <property type="match status" value="1"/>
</dbReference>
<dbReference type="Gene3D" id="3.90.1530.30">
    <property type="match status" value="1"/>
</dbReference>
<dbReference type="Proteomes" id="UP001589858">
    <property type="component" value="Unassembled WGS sequence"/>
</dbReference>
<dbReference type="InterPro" id="IPR050336">
    <property type="entry name" value="Chromosome_partition/occlusion"/>
</dbReference>
<dbReference type="EMBL" id="JBHLTM010000003">
    <property type="protein sequence ID" value="MFC0683059.1"/>
    <property type="molecule type" value="Genomic_DNA"/>
</dbReference>
<dbReference type="InterPro" id="IPR036086">
    <property type="entry name" value="ParB/Sulfiredoxin_sf"/>
</dbReference>